<dbReference type="SUPFAM" id="SSF52540">
    <property type="entry name" value="P-loop containing nucleoside triphosphate hydrolases"/>
    <property type="match status" value="1"/>
</dbReference>
<feature type="region of interest" description="Disordered" evidence="3">
    <location>
        <begin position="362"/>
        <end position="381"/>
    </location>
</feature>
<name>A0A3B0ZBR8_9ZZZZ</name>
<proteinExistence type="predicted"/>
<sequence>MNKAQLPYPSLLIEDTDLVVGPKSAIIVTLTSGKKLKGRLVEFLPDAPTIAVAGKDGDKLVIHLGLIKTLTFPTKRNKNIRKPVLDESQGVEMPPCSQPFKIVFNDGNEVEGETLGYRPDQYGLHLFPLVDQDRFIQTFYSHRAIKHYQVGEFLGELLLKKGLVTESDLQQAVDTQSSDRKQQLGDYLLSNAIVSSEDLQKALLRQRSMPNMRLGEILVSEGLADEAQIEEALSAQKEDRGRPLGEILVSQGVVEQVDIQRSLAKKLGIPFINLADYQIPPDVIERLGEGIVRELEVIPIGMFEGRLVVAMENPMDREAIEVIRFNSNVTVEAVMADASGIRKAIDFYYSAAAGSEFSDLDLEDSDDALDDESGDQAEDQSVSDNLVVKMVNKIVIDAHAQGASDIHIEPYPGKSKTMIRFRKDGSLMEYVQLPSQYKNALVARIKVMAQLDISEKRRPQDGKIDFKKFGPLKIELRVATVPSAAGLEDVVMRILAAGEPIPLEKLGLGRHNLDRIKKLISRPYGMIFVCGPTGSGKTTTLHSILGHINVPERKIWTAEDPVEITQVGLRQVQINPKSGLTFAGAMRAFLRADPDVIMVGEMRDKETTGMGIEASLTGHLVFSTLHTNSAPESIVRLLDMGMDPFNFSDALLGVLAQRLAKRLCSECKELYHPDESELKGLLDEYCSDMSAEDGVIPQKRVLAEWREHFVDEKGQFTLYKAVGCEKCGDTGYVGRLGLHELLVSSDDIKRAIIGKMPIVDLTRLAMREGLRTLLQDGIEKVLQGATDIHCVRAVCVK</sequence>
<dbReference type="InterPro" id="IPR007831">
    <property type="entry name" value="T2SS_GspE_N"/>
</dbReference>
<keyword evidence="2" id="KW-0067">ATP-binding</keyword>
<dbReference type="InterPro" id="IPR027417">
    <property type="entry name" value="P-loop_NTPase"/>
</dbReference>
<dbReference type="GO" id="GO:0005886">
    <property type="term" value="C:plasma membrane"/>
    <property type="evidence" value="ECO:0007669"/>
    <property type="project" value="TreeGrafter"/>
</dbReference>
<keyword evidence="1" id="KW-0547">Nucleotide-binding</keyword>
<dbReference type="CDD" id="cd01129">
    <property type="entry name" value="PulE-GspE-like"/>
    <property type="match status" value="1"/>
</dbReference>
<evidence type="ECO:0000256" key="2">
    <source>
        <dbReference type="ARBA" id="ARBA00022840"/>
    </source>
</evidence>
<evidence type="ECO:0000313" key="5">
    <source>
        <dbReference type="EMBL" id="VAW85653.1"/>
    </source>
</evidence>
<dbReference type="Gene3D" id="3.30.300.160">
    <property type="entry name" value="Type II secretion system, protein E, N-terminal domain"/>
    <property type="match status" value="1"/>
</dbReference>
<dbReference type="PANTHER" id="PTHR30258:SF1">
    <property type="entry name" value="PROTEIN TRANSPORT PROTEIN HOFB HOMOLOG"/>
    <property type="match status" value="1"/>
</dbReference>
<organism evidence="5">
    <name type="scientific">hydrothermal vent metagenome</name>
    <dbReference type="NCBI Taxonomy" id="652676"/>
    <lineage>
        <taxon>unclassified sequences</taxon>
        <taxon>metagenomes</taxon>
        <taxon>ecological metagenomes</taxon>
    </lineage>
</organism>
<dbReference type="SUPFAM" id="SSF160246">
    <property type="entry name" value="EspE N-terminal domain-like"/>
    <property type="match status" value="2"/>
</dbReference>
<reference evidence="5" key="1">
    <citation type="submission" date="2018-06" db="EMBL/GenBank/DDBJ databases">
        <authorList>
            <person name="Zhirakovskaya E."/>
        </authorList>
    </citation>
    <scope>NUCLEOTIDE SEQUENCE</scope>
</reference>
<dbReference type="GO" id="GO:0016887">
    <property type="term" value="F:ATP hydrolysis activity"/>
    <property type="evidence" value="ECO:0007669"/>
    <property type="project" value="TreeGrafter"/>
</dbReference>
<dbReference type="PANTHER" id="PTHR30258">
    <property type="entry name" value="TYPE II SECRETION SYSTEM PROTEIN GSPE-RELATED"/>
    <property type="match status" value="1"/>
</dbReference>
<dbReference type="Pfam" id="PF00437">
    <property type="entry name" value="T2SSE"/>
    <property type="match status" value="1"/>
</dbReference>
<evidence type="ECO:0000256" key="1">
    <source>
        <dbReference type="ARBA" id="ARBA00022741"/>
    </source>
</evidence>
<dbReference type="SMART" id="SM00382">
    <property type="entry name" value="AAA"/>
    <property type="match status" value="1"/>
</dbReference>
<gene>
    <name evidence="5" type="ORF">MNBD_GAMMA18-379</name>
</gene>
<protein>
    <submittedName>
        <fullName evidence="5">Type II secretory pathway, ATPase PulE/Tfp pilus assembly pathway, ATPase PilB</fullName>
    </submittedName>
</protein>
<dbReference type="InterPro" id="IPR003593">
    <property type="entry name" value="AAA+_ATPase"/>
</dbReference>
<accession>A0A3B0ZBR8</accession>
<dbReference type="EMBL" id="UOFP01000103">
    <property type="protein sequence ID" value="VAW85653.1"/>
    <property type="molecule type" value="Genomic_DNA"/>
</dbReference>
<dbReference type="GO" id="GO:0005524">
    <property type="term" value="F:ATP binding"/>
    <property type="evidence" value="ECO:0007669"/>
    <property type="project" value="UniProtKB-KW"/>
</dbReference>
<dbReference type="AlphaFoldDB" id="A0A3B0ZBR8"/>
<evidence type="ECO:0000256" key="3">
    <source>
        <dbReference type="SAM" id="MobiDB-lite"/>
    </source>
</evidence>
<dbReference type="InterPro" id="IPR001482">
    <property type="entry name" value="T2SS/T4SS_dom"/>
</dbReference>
<feature type="domain" description="Bacterial type II secretion system protein E" evidence="4">
    <location>
        <begin position="590"/>
        <end position="604"/>
    </location>
</feature>
<dbReference type="PROSITE" id="PS00662">
    <property type="entry name" value="T2SP_E"/>
    <property type="match status" value="1"/>
</dbReference>
<evidence type="ECO:0000259" key="4">
    <source>
        <dbReference type="PROSITE" id="PS00662"/>
    </source>
</evidence>
<dbReference type="Gene3D" id="3.40.50.300">
    <property type="entry name" value="P-loop containing nucleotide triphosphate hydrolases"/>
    <property type="match status" value="1"/>
</dbReference>
<dbReference type="InterPro" id="IPR037257">
    <property type="entry name" value="T2SS_E_N_sf"/>
</dbReference>
<feature type="compositionally biased region" description="Acidic residues" evidence="3">
    <location>
        <begin position="362"/>
        <end position="378"/>
    </location>
</feature>
<dbReference type="Gene3D" id="3.30.450.90">
    <property type="match status" value="1"/>
</dbReference>
<dbReference type="Pfam" id="PF05157">
    <property type="entry name" value="MshEN"/>
    <property type="match status" value="1"/>
</dbReference>